<dbReference type="GO" id="GO:0016763">
    <property type="term" value="F:pentosyltransferase activity"/>
    <property type="evidence" value="ECO:0007669"/>
    <property type="project" value="TreeGrafter"/>
</dbReference>
<keyword evidence="3 12" id="KW-0328">Glycosyltransferase</keyword>
<evidence type="ECO:0000256" key="4">
    <source>
        <dbReference type="ARBA" id="ARBA00022679"/>
    </source>
</evidence>
<dbReference type="OrthoDB" id="3822314at2"/>
<dbReference type="GO" id="GO:0009103">
    <property type="term" value="P:lipopolysaccharide biosynthetic process"/>
    <property type="evidence" value="ECO:0007669"/>
    <property type="project" value="UniProtKB-ARBA"/>
</dbReference>
<evidence type="ECO:0000256" key="2">
    <source>
        <dbReference type="ARBA" id="ARBA00022475"/>
    </source>
</evidence>
<dbReference type="Proteomes" id="UP000533017">
    <property type="component" value="Unassembled WGS sequence"/>
</dbReference>
<evidence type="ECO:0000313" key="12">
    <source>
        <dbReference type="EMBL" id="SFG31243.1"/>
    </source>
</evidence>
<evidence type="ECO:0000256" key="3">
    <source>
        <dbReference type="ARBA" id="ARBA00022676"/>
    </source>
</evidence>
<feature type="transmembrane region" description="Helical" evidence="9">
    <location>
        <begin position="243"/>
        <end position="264"/>
    </location>
</feature>
<evidence type="ECO:0000256" key="9">
    <source>
        <dbReference type="SAM" id="Phobius"/>
    </source>
</evidence>
<feature type="transmembrane region" description="Helical" evidence="9">
    <location>
        <begin position="381"/>
        <end position="401"/>
    </location>
</feature>
<dbReference type="PANTHER" id="PTHR33908:SF3">
    <property type="entry name" value="UNDECAPRENYL PHOSPHATE-ALPHA-4-AMINO-4-DEOXY-L-ARABINOSE ARABINOSYL TRANSFERASE"/>
    <property type="match status" value="1"/>
</dbReference>
<evidence type="ECO:0000256" key="1">
    <source>
        <dbReference type="ARBA" id="ARBA00004651"/>
    </source>
</evidence>
<dbReference type="AlphaFoldDB" id="A0A1I2QUA3"/>
<feature type="transmembrane region" description="Helical" evidence="9">
    <location>
        <begin position="284"/>
        <end position="308"/>
    </location>
</feature>
<keyword evidence="4 12" id="KW-0808">Transferase</keyword>
<dbReference type="EMBL" id="FOOI01000005">
    <property type="protein sequence ID" value="SFG31243.1"/>
    <property type="molecule type" value="Genomic_DNA"/>
</dbReference>
<evidence type="ECO:0000256" key="7">
    <source>
        <dbReference type="ARBA" id="ARBA00023136"/>
    </source>
</evidence>
<gene>
    <name evidence="11" type="ORF">FHR37_001364</name>
    <name evidence="12" type="ORF">SAMN05421678_10580</name>
</gene>
<dbReference type="EC" id="2.4.1.-" evidence="11"/>
<feature type="transmembrane region" description="Helical" evidence="9">
    <location>
        <begin position="320"/>
        <end position="342"/>
    </location>
</feature>
<dbReference type="InterPro" id="IPR050297">
    <property type="entry name" value="LipidA_mod_glycosyltrf_83"/>
</dbReference>
<evidence type="ECO:0000313" key="14">
    <source>
        <dbReference type="Proteomes" id="UP000533017"/>
    </source>
</evidence>
<reference evidence="12 13" key="1">
    <citation type="submission" date="2016-10" db="EMBL/GenBank/DDBJ databases">
        <authorList>
            <person name="de Groot N.N."/>
        </authorList>
    </citation>
    <scope>NUCLEOTIDE SEQUENCE [LARGE SCALE GENOMIC DNA]</scope>
    <source>
        <strain evidence="12 13">CPCC 202808</strain>
    </source>
</reference>
<keyword evidence="5 9" id="KW-0812">Transmembrane</keyword>
<comment type="subcellular location">
    <subcellularLocation>
        <location evidence="1">Cell membrane</location>
        <topology evidence="1">Multi-pass membrane protein</topology>
    </subcellularLocation>
</comment>
<protein>
    <submittedName>
        <fullName evidence="12">Mannosyltransferase</fullName>
        <ecNumber evidence="11">2.4.1.-</ecNumber>
    </submittedName>
</protein>
<feature type="domain" description="Glycosyltransferase RgtA/B/C/D-like" evidence="10">
    <location>
        <begin position="81"/>
        <end position="206"/>
    </location>
</feature>
<evidence type="ECO:0000256" key="5">
    <source>
        <dbReference type="ARBA" id="ARBA00022692"/>
    </source>
</evidence>
<accession>A0A1I2QUA3</accession>
<feature type="transmembrane region" description="Helical" evidence="9">
    <location>
        <begin position="118"/>
        <end position="135"/>
    </location>
</feature>
<evidence type="ECO:0000313" key="13">
    <source>
        <dbReference type="Proteomes" id="UP000199052"/>
    </source>
</evidence>
<feature type="transmembrane region" description="Helical" evidence="9">
    <location>
        <begin position="348"/>
        <end position="369"/>
    </location>
</feature>
<dbReference type="InterPro" id="IPR038731">
    <property type="entry name" value="RgtA/B/C-like"/>
</dbReference>
<evidence type="ECO:0000256" key="8">
    <source>
        <dbReference type="SAM" id="MobiDB-lite"/>
    </source>
</evidence>
<reference evidence="11 14" key="2">
    <citation type="submission" date="2020-07" db="EMBL/GenBank/DDBJ databases">
        <title>Sequencing the genomes of 1000 actinobacteria strains.</title>
        <authorList>
            <person name="Klenk H.-P."/>
        </authorList>
    </citation>
    <scope>NUCLEOTIDE SEQUENCE [LARGE SCALE GENOMIC DNA]</scope>
    <source>
        <strain evidence="11 14">DSM 45117</strain>
    </source>
</reference>
<evidence type="ECO:0000256" key="6">
    <source>
        <dbReference type="ARBA" id="ARBA00022989"/>
    </source>
</evidence>
<feature type="transmembrane region" description="Helical" evidence="9">
    <location>
        <begin position="147"/>
        <end position="165"/>
    </location>
</feature>
<proteinExistence type="predicted"/>
<dbReference type="GO" id="GO:0005886">
    <property type="term" value="C:plasma membrane"/>
    <property type="evidence" value="ECO:0007669"/>
    <property type="project" value="UniProtKB-SubCell"/>
</dbReference>
<dbReference type="RefSeq" id="WP_092882964.1">
    <property type="nucleotide sequence ID" value="NZ_FOOI01000005.1"/>
</dbReference>
<feature type="transmembrane region" description="Helical" evidence="9">
    <location>
        <begin position="21"/>
        <end position="42"/>
    </location>
</feature>
<sequence>MTRVVAQMRPAPPASSRPAPLTAFAVAVLPALGALVLYLFRIGTPALWLDEAATAGESGRSLSGLLGFLAERDAGLGAYYLFMHGWTSFGDGEAWLRLPSAVAMAVAVGMLADLGRRWWGSGAGVAAGLLLALSPMASRYAQEARPYALAVLASVAAAWCLWRAAGSAESPRSAGSARRWWIAYAVASAALGVVHVVALVVLVAHPLLVSAASGRTRRTRGDDPQQAGAQGPGPQGSGAPWRAYVLATGAGLVLPALVAVAAFGQRATVSWIPPTSRSVLLDSFVAMAGGGAYLLLLGALAVAGALRATRGPARAERGRLLVASLCWLAVPPLALAALGLVTPVFLPRYLLVCAPALALLASSAFAAPGRSRTTDSPPGRTIAATAAGLAVVVALAGTVAWSSLAQVRGVTGHGPDIRSAAGVVAAGCRPGDGVQRTVSTVQTLPYYLRQARCVPRWLDGRLPDDVRRVWVVQPDWQHGDPAGVTGLRHLRTVGVPGLRVGLWARTGFTG</sequence>
<dbReference type="GO" id="GO:0010041">
    <property type="term" value="P:response to iron(III) ion"/>
    <property type="evidence" value="ECO:0007669"/>
    <property type="project" value="TreeGrafter"/>
</dbReference>
<name>A0A1I2QUA3_9ACTN</name>
<keyword evidence="2" id="KW-1003">Cell membrane</keyword>
<evidence type="ECO:0000313" key="11">
    <source>
        <dbReference type="EMBL" id="NYH82513.1"/>
    </source>
</evidence>
<feature type="transmembrane region" description="Helical" evidence="9">
    <location>
        <begin position="181"/>
        <end position="208"/>
    </location>
</feature>
<keyword evidence="6 9" id="KW-1133">Transmembrane helix</keyword>
<dbReference type="Proteomes" id="UP000199052">
    <property type="component" value="Unassembled WGS sequence"/>
</dbReference>
<feature type="region of interest" description="Disordered" evidence="8">
    <location>
        <begin position="214"/>
        <end position="237"/>
    </location>
</feature>
<dbReference type="EMBL" id="JACBZA010000001">
    <property type="protein sequence ID" value="NYH82513.1"/>
    <property type="molecule type" value="Genomic_DNA"/>
</dbReference>
<dbReference type="PANTHER" id="PTHR33908">
    <property type="entry name" value="MANNOSYLTRANSFERASE YKCB-RELATED"/>
    <property type="match status" value="1"/>
</dbReference>
<organism evidence="12 13">
    <name type="scientific">Actinopolymorpha cephalotaxi</name>
    <dbReference type="NCBI Taxonomy" id="504797"/>
    <lineage>
        <taxon>Bacteria</taxon>
        <taxon>Bacillati</taxon>
        <taxon>Actinomycetota</taxon>
        <taxon>Actinomycetes</taxon>
        <taxon>Propionibacteriales</taxon>
        <taxon>Actinopolymorphaceae</taxon>
        <taxon>Actinopolymorpha</taxon>
    </lineage>
</organism>
<keyword evidence="7 9" id="KW-0472">Membrane</keyword>
<evidence type="ECO:0000259" key="10">
    <source>
        <dbReference type="Pfam" id="PF13231"/>
    </source>
</evidence>
<keyword evidence="14" id="KW-1185">Reference proteome</keyword>
<dbReference type="STRING" id="504797.SAMN05421678_10580"/>
<dbReference type="Pfam" id="PF13231">
    <property type="entry name" value="PMT_2"/>
    <property type="match status" value="1"/>
</dbReference>